<sequence length="671" mass="74332">MERRRMWIGSLLRLIVTLCFQGPSFCDSTEAAEGEALLRFKERIDFDPYGALSNWGKPGVDHCLWYGVYCSEDGKVVSLNLSDLCLEGALTSEIKKLVNLKSLVLHNNSFFGTIPGEIVELSKLEVLDLGQNNFSGSFPSKLLGLNSLKILVIGNNRFDIPSEIGEFTIVSEFEVNEEMLCSNRVSLLRYSEMANIRRLLQKNINHRSKHHTHGRHHHTRAPIFPSPSPSPSPSLSVSLSPSPSPSPVSSVITSQSPISTNPHSHSPVGSPSPAPSPEKSISPLASPSSLSFHTSNFQSEPAPTNAKGTQKKTQLAVYVSIGAGLFVLAASALIYFLFFRNNRVVSVMPWKTGLSGQLQKALVTGVPSLKRSELEAACEYFSNIIGTVSGCSFYKGTLSSGVEIAVTSTFIKSSKDWSDKSEVLFREKISVLSRVNHKNFMNLIGHCTEQEPFTRMMVFEYASNGTLFEHLHIKEAEPLDWTTRLRIAMGIAYCLEHMQRLDPPVIPRNLNSSTVYLTEDYAAKISDLSFWNEERESYSSYEVPDDLEPPLSNQEEIVYKFGIILLELISGRLPFSKDDGLLVLWASSYLTGKRPLNGIVDLTLKLVSDKDITALCDVIRPCVSPDPRARPTMVDLVAQLRKITSMNPDAASPKLSPLWWAELEIISSEST</sequence>
<feature type="region of interest" description="Disordered" evidence="9">
    <location>
        <begin position="207"/>
        <end position="309"/>
    </location>
</feature>
<feature type="compositionally biased region" description="Polar residues" evidence="9">
    <location>
        <begin position="292"/>
        <end position="309"/>
    </location>
</feature>
<evidence type="ECO:0000256" key="9">
    <source>
        <dbReference type="SAM" id="MobiDB-lite"/>
    </source>
</evidence>
<keyword evidence="6 10" id="KW-1133">Transmembrane helix</keyword>
<dbReference type="Gene3D" id="3.30.200.20">
    <property type="entry name" value="Phosphorylase Kinase, domain 1"/>
    <property type="match status" value="1"/>
</dbReference>
<dbReference type="PANTHER" id="PTHR46084:SF14">
    <property type="entry name" value="PROTEIN KINASE DOMAIN-CONTAINING PROTEIN"/>
    <property type="match status" value="1"/>
</dbReference>
<comment type="caution">
    <text evidence="13">The sequence shown here is derived from an EMBL/GenBank/DDBJ whole genome shotgun (WGS) entry which is preliminary data.</text>
</comment>
<dbReference type="InterPro" id="IPR001245">
    <property type="entry name" value="Ser-Thr/Tyr_kinase_cat_dom"/>
</dbReference>
<proteinExistence type="predicted"/>
<dbReference type="InterPro" id="IPR032675">
    <property type="entry name" value="LRR_dom_sf"/>
</dbReference>
<dbReference type="SUPFAM" id="SSF56112">
    <property type="entry name" value="Protein kinase-like (PK-like)"/>
    <property type="match status" value="1"/>
</dbReference>
<keyword evidence="7 10" id="KW-0472">Membrane</keyword>
<evidence type="ECO:0000256" key="8">
    <source>
        <dbReference type="ARBA" id="ARBA00037847"/>
    </source>
</evidence>
<dbReference type="InterPro" id="IPR000719">
    <property type="entry name" value="Prot_kinase_dom"/>
</dbReference>
<dbReference type="PROSITE" id="PS50011">
    <property type="entry name" value="PROTEIN_KINASE_DOM"/>
    <property type="match status" value="1"/>
</dbReference>
<evidence type="ECO:0000256" key="1">
    <source>
        <dbReference type="ARBA" id="ARBA00004479"/>
    </source>
</evidence>
<feature type="compositionally biased region" description="Low complexity" evidence="9">
    <location>
        <begin position="233"/>
        <end position="269"/>
    </location>
</feature>
<evidence type="ECO:0000256" key="4">
    <source>
        <dbReference type="ARBA" id="ARBA00022729"/>
    </source>
</evidence>
<gene>
    <name evidence="13" type="primary">MRH1</name>
    <name evidence="13" type="ORF">KSP40_PGU004822</name>
</gene>
<feature type="domain" description="Protein kinase" evidence="12">
    <location>
        <begin position="379"/>
        <end position="655"/>
    </location>
</feature>
<feature type="compositionally biased region" description="Low complexity" evidence="9">
    <location>
        <begin position="280"/>
        <end position="291"/>
    </location>
</feature>
<dbReference type="InterPro" id="IPR001611">
    <property type="entry name" value="Leu-rich_rpt"/>
</dbReference>
<evidence type="ECO:0000256" key="7">
    <source>
        <dbReference type="ARBA" id="ARBA00023136"/>
    </source>
</evidence>
<organism evidence="13 14">
    <name type="scientific">Platanthera guangdongensis</name>
    <dbReference type="NCBI Taxonomy" id="2320717"/>
    <lineage>
        <taxon>Eukaryota</taxon>
        <taxon>Viridiplantae</taxon>
        <taxon>Streptophyta</taxon>
        <taxon>Embryophyta</taxon>
        <taxon>Tracheophyta</taxon>
        <taxon>Spermatophyta</taxon>
        <taxon>Magnoliopsida</taxon>
        <taxon>Liliopsida</taxon>
        <taxon>Asparagales</taxon>
        <taxon>Orchidaceae</taxon>
        <taxon>Orchidoideae</taxon>
        <taxon>Orchideae</taxon>
        <taxon>Orchidinae</taxon>
        <taxon>Platanthera</taxon>
    </lineage>
</organism>
<dbReference type="InterPro" id="IPR011009">
    <property type="entry name" value="Kinase-like_dom_sf"/>
</dbReference>
<evidence type="ECO:0000256" key="10">
    <source>
        <dbReference type="SAM" id="Phobius"/>
    </source>
</evidence>
<evidence type="ECO:0000256" key="11">
    <source>
        <dbReference type="SAM" id="SignalP"/>
    </source>
</evidence>
<reference evidence="13 14" key="1">
    <citation type="journal article" date="2022" name="Nat. Plants">
        <title>Genomes of leafy and leafless Platanthera orchids illuminate the evolution of mycoheterotrophy.</title>
        <authorList>
            <person name="Li M.H."/>
            <person name="Liu K.W."/>
            <person name="Li Z."/>
            <person name="Lu H.C."/>
            <person name="Ye Q.L."/>
            <person name="Zhang D."/>
            <person name="Wang J.Y."/>
            <person name="Li Y.F."/>
            <person name="Zhong Z.M."/>
            <person name="Liu X."/>
            <person name="Yu X."/>
            <person name="Liu D.K."/>
            <person name="Tu X.D."/>
            <person name="Liu B."/>
            <person name="Hao Y."/>
            <person name="Liao X.Y."/>
            <person name="Jiang Y.T."/>
            <person name="Sun W.H."/>
            <person name="Chen J."/>
            <person name="Chen Y.Q."/>
            <person name="Ai Y."/>
            <person name="Zhai J.W."/>
            <person name="Wu S.S."/>
            <person name="Zhou Z."/>
            <person name="Hsiao Y.Y."/>
            <person name="Wu W.L."/>
            <person name="Chen Y.Y."/>
            <person name="Lin Y.F."/>
            <person name="Hsu J.L."/>
            <person name="Li C.Y."/>
            <person name="Wang Z.W."/>
            <person name="Zhao X."/>
            <person name="Zhong W.Y."/>
            <person name="Ma X.K."/>
            <person name="Ma L."/>
            <person name="Huang J."/>
            <person name="Chen G.Z."/>
            <person name="Huang M.Z."/>
            <person name="Huang L."/>
            <person name="Peng D.H."/>
            <person name="Luo Y.B."/>
            <person name="Zou S.Q."/>
            <person name="Chen S.P."/>
            <person name="Lan S."/>
            <person name="Tsai W.C."/>
            <person name="Van de Peer Y."/>
            <person name="Liu Z.J."/>
        </authorList>
    </citation>
    <scope>NUCLEOTIDE SEQUENCE [LARGE SCALE GENOMIC DNA]</scope>
    <source>
        <strain evidence="13">Lor288</strain>
    </source>
</reference>
<dbReference type="Pfam" id="PF07714">
    <property type="entry name" value="PK_Tyr_Ser-Thr"/>
    <property type="match status" value="1"/>
</dbReference>
<protein>
    <submittedName>
        <fullName evidence="13">LRR receptor-like serine/threonine-protein kinase MRH1</fullName>
    </submittedName>
</protein>
<feature type="compositionally biased region" description="Basic residues" evidence="9">
    <location>
        <begin position="207"/>
        <end position="220"/>
    </location>
</feature>
<evidence type="ECO:0000313" key="13">
    <source>
        <dbReference type="EMBL" id="KAK8955357.1"/>
    </source>
</evidence>
<evidence type="ECO:0000313" key="14">
    <source>
        <dbReference type="Proteomes" id="UP001412067"/>
    </source>
</evidence>
<keyword evidence="5" id="KW-0677">Repeat</keyword>
<evidence type="ECO:0000259" key="12">
    <source>
        <dbReference type="PROSITE" id="PS50011"/>
    </source>
</evidence>
<dbReference type="InterPro" id="IPR013210">
    <property type="entry name" value="LRR_N_plant-typ"/>
</dbReference>
<feature type="transmembrane region" description="Helical" evidence="10">
    <location>
        <begin position="315"/>
        <end position="338"/>
    </location>
</feature>
<keyword evidence="2" id="KW-0433">Leucine-rich repeat</keyword>
<accession>A0ABR2LZ40</accession>
<name>A0ABR2LZ40_9ASPA</name>
<dbReference type="Pfam" id="PF08263">
    <property type="entry name" value="LRRNT_2"/>
    <property type="match status" value="1"/>
</dbReference>
<evidence type="ECO:0000256" key="2">
    <source>
        <dbReference type="ARBA" id="ARBA00022614"/>
    </source>
</evidence>
<feature type="chain" id="PRO_5046420546" evidence="11">
    <location>
        <begin position="27"/>
        <end position="671"/>
    </location>
</feature>
<comment type="subcellular location">
    <subcellularLocation>
        <location evidence="8">Endomembrane system</location>
        <topology evidence="8">Single-pass membrane protein</topology>
    </subcellularLocation>
    <subcellularLocation>
        <location evidence="1">Membrane</location>
        <topology evidence="1">Single-pass type I membrane protein</topology>
    </subcellularLocation>
</comment>
<evidence type="ECO:0000256" key="5">
    <source>
        <dbReference type="ARBA" id="ARBA00022737"/>
    </source>
</evidence>
<feature type="signal peptide" evidence="11">
    <location>
        <begin position="1"/>
        <end position="26"/>
    </location>
</feature>
<evidence type="ECO:0000256" key="3">
    <source>
        <dbReference type="ARBA" id="ARBA00022692"/>
    </source>
</evidence>
<keyword evidence="4 11" id="KW-0732">Signal</keyword>
<dbReference type="PANTHER" id="PTHR46084">
    <property type="entry name" value="PROTEIN MALE DISCOVERER 2"/>
    <property type="match status" value="1"/>
</dbReference>
<keyword evidence="14" id="KW-1185">Reference proteome</keyword>
<dbReference type="Gene3D" id="1.10.510.10">
    <property type="entry name" value="Transferase(Phosphotransferase) domain 1"/>
    <property type="match status" value="1"/>
</dbReference>
<keyword evidence="3 10" id="KW-0812">Transmembrane</keyword>
<dbReference type="EMBL" id="JBBWWR010000013">
    <property type="protein sequence ID" value="KAK8955357.1"/>
    <property type="molecule type" value="Genomic_DNA"/>
</dbReference>
<dbReference type="Proteomes" id="UP001412067">
    <property type="component" value="Unassembled WGS sequence"/>
</dbReference>
<dbReference type="Gene3D" id="3.80.10.10">
    <property type="entry name" value="Ribonuclease Inhibitor"/>
    <property type="match status" value="1"/>
</dbReference>
<evidence type="ECO:0000256" key="6">
    <source>
        <dbReference type="ARBA" id="ARBA00022989"/>
    </source>
</evidence>
<dbReference type="Pfam" id="PF13855">
    <property type="entry name" value="LRR_8"/>
    <property type="match status" value="1"/>
</dbReference>
<dbReference type="SUPFAM" id="SSF52058">
    <property type="entry name" value="L domain-like"/>
    <property type="match status" value="1"/>
</dbReference>